<accession>A0ABT1C4Z8</accession>
<dbReference type="InterPro" id="IPR004045">
    <property type="entry name" value="Glutathione_S-Trfase_N"/>
</dbReference>
<dbReference type="InterPro" id="IPR010987">
    <property type="entry name" value="Glutathione-S-Trfase_C-like"/>
</dbReference>
<dbReference type="PANTHER" id="PTHR44051">
    <property type="entry name" value="GLUTATHIONE S-TRANSFERASE-RELATED"/>
    <property type="match status" value="1"/>
</dbReference>
<comment type="caution">
    <text evidence="3">The sequence shown here is derived from an EMBL/GenBank/DDBJ whole genome shotgun (WGS) entry which is preliminary data.</text>
</comment>
<dbReference type="SUPFAM" id="SSF47616">
    <property type="entry name" value="GST C-terminal domain-like"/>
    <property type="match status" value="1"/>
</dbReference>
<evidence type="ECO:0000259" key="1">
    <source>
        <dbReference type="PROSITE" id="PS50404"/>
    </source>
</evidence>
<dbReference type="PROSITE" id="PS50404">
    <property type="entry name" value="GST_NTER"/>
    <property type="match status" value="1"/>
</dbReference>
<dbReference type="EMBL" id="JAMXQS010000004">
    <property type="protein sequence ID" value="MCO6049901.1"/>
    <property type="molecule type" value="Genomic_DNA"/>
</dbReference>
<gene>
    <name evidence="3" type="ORF">NGM99_08855</name>
</gene>
<protein>
    <submittedName>
        <fullName evidence="3">Glutathione S-transferase</fullName>
    </submittedName>
</protein>
<dbReference type="Pfam" id="PF00043">
    <property type="entry name" value="GST_C"/>
    <property type="match status" value="1"/>
</dbReference>
<dbReference type="InterPro" id="IPR040079">
    <property type="entry name" value="Glutathione_S-Trfase"/>
</dbReference>
<feature type="domain" description="GST C-terminal" evidence="2">
    <location>
        <begin position="87"/>
        <end position="208"/>
    </location>
</feature>
<dbReference type="InterPro" id="IPR004046">
    <property type="entry name" value="GST_C"/>
</dbReference>
<dbReference type="RefSeq" id="WP_252818088.1">
    <property type="nucleotide sequence ID" value="NZ_JAMXQS010000004.1"/>
</dbReference>
<dbReference type="SUPFAM" id="SSF52833">
    <property type="entry name" value="Thioredoxin-like"/>
    <property type="match status" value="1"/>
</dbReference>
<proteinExistence type="predicted"/>
<evidence type="ECO:0000313" key="3">
    <source>
        <dbReference type="EMBL" id="MCO6049901.1"/>
    </source>
</evidence>
<feature type="domain" description="GST N-terminal" evidence="1">
    <location>
        <begin position="1"/>
        <end position="81"/>
    </location>
</feature>
<organism evidence="3 4">
    <name type="scientific">Mesorhizobium liriopis</name>
    <dbReference type="NCBI Taxonomy" id="2953882"/>
    <lineage>
        <taxon>Bacteria</taxon>
        <taxon>Pseudomonadati</taxon>
        <taxon>Pseudomonadota</taxon>
        <taxon>Alphaproteobacteria</taxon>
        <taxon>Hyphomicrobiales</taxon>
        <taxon>Phyllobacteriaceae</taxon>
        <taxon>Mesorhizobium</taxon>
    </lineage>
</organism>
<dbReference type="SFLD" id="SFLDS00019">
    <property type="entry name" value="Glutathione_Transferase_(cytos"/>
    <property type="match status" value="1"/>
</dbReference>
<dbReference type="InterPro" id="IPR036249">
    <property type="entry name" value="Thioredoxin-like_sf"/>
</dbReference>
<dbReference type="InterPro" id="IPR036282">
    <property type="entry name" value="Glutathione-S-Trfase_C_sf"/>
</dbReference>
<dbReference type="PANTHER" id="PTHR44051:SF9">
    <property type="entry name" value="GLUTATHIONE S-TRANSFERASE 1"/>
    <property type="match status" value="1"/>
</dbReference>
<name>A0ABT1C4Z8_9HYPH</name>
<dbReference type="Gene3D" id="3.40.30.10">
    <property type="entry name" value="Glutaredoxin"/>
    <property type="match status" value="1"/>
</dbReference>
<dbReference type="SFLD" id="SFLDG00358">
    <property type="entry name" value="Main_(cytGST)"/>
    <property type="match status" value="1"/>
</dbReference>
<keyword evidence="4" id="KW-1185">Reference proteome</keyword>
<dbReference type="Proteomes" id="UP001205906">
    <property type="component" value="Unassembled WGS sequence"/>
</dbReference>
<dbReference type="Pfam" id="PF13409">
    <property type="entry name" value="GST_N_2"/>
    <property type="match status" value="1"/>
</dbReference>
<evidence type="ECO:0000313" key="4">
    <source>
        <dbReference type="Proteomes" id="UP001205906"/>
    </source>
</evidence>
<dbReference type="CDD" id="cd03046">
    <property type="entry name" value="GST_N_GTT1_like"/>
    <property type="match status" value="1"/>
</dbReference>
<sequence>MIKVHALQYSRAHRILWLLEELSLDYEVVTYTRDPQTLAAEPALRAVHPLGKSPIIVTDGTVLAESGAIIEFLLERHDTGTLRPAPKTDAGTRFLYWLHFAEGSLMPPLLIKLYLGRVGEVPEQVAQRVDGQVFNALEYANDELAKRDFFAGQFSAADIQMSYPVQAAAMQPGFADRFPNLQAWLDRIAERPAYKRAIERGGEPMIPRR</sequence>
<dbReference type="SFLD" id="SFLDG01150">
    <property type="entry name" value="Main.1:_Beta-like"/>
    <property type="match status" value="1"/>
</dbReference>
<dbReference type="PROSITE" id="PS50405">
    <property type="entry name" value="GST_CTER"/>
    <property type="match status" value="1"/>
</dbReference>
<evidence type="ECO:0000259" key="2">
    <source>
        <dbReference type="PROSITE" id="PS50405"/>
    </source>
</evidence>
<dbReference type="Gene3D" id="1.20.1050.10">
    <property type="match status" value="1"/>
</dbReference>
<dbReference type="CDD" id="cd03189">
    <property type="entry name" value="GST_C_GTT1_like"/>
    <property type="match status" value="1"/>
</dbReference>
<reference evidence="3 4" key="1">
    <citation type="submission" date="2022-06" db="EMBL/GenBank/DDBJ databases">
        <title>Mesorhizobium sp. strain RP14 Genome sequencing and assembly.</title>
        <authorList>
            <person name="Kim I."/>
        </authorList>
    </citation>
    <scope>NUCLEOTIDE SEQUENCE [LARGE SCALE GENOMIC DNA]</scope>
    <source>
        <strain evidence="4">RP14(2022)</strain>
    </source>
</reference>